<evidence type="ECO:0000313" key="3">
    <source>
        <dbReference type="Proteomes" id="UP000005240"/>
    </source>
</evidence>
<reference evidence="2" key="4">
    <citation type="submission" date="2025-05" db="UniProtKB">
        <authorList>
            <consortium name="EnsemblFungi"/>
        </authorList>
    </citation>
    <scope>IDENTIFICATION</scope>
    <source>
        <strain evidence="2">isolate 1-1 / race 1 (BBBD)</strain>
    </source>
</reference>
<dbReference type="AlphaFoldDB" id="A0A180G0G3"/>
<dbReference type="OrthoDB" id="2513590at2759"/>
<evidence type="ECO:0000313" key="1">
    <source>
        <dbReference type="EMBL" id="OAV86058.1"/>
    </source>
</evidence>
<organism evidence="1">
    <name type="scientific">Puccinia triticina (isolate 1-1 / race 1 (BBBD))</name>
    <name type="common">Brown leaf rust fungus</name>
    <dbReference type="NCBI Taxonomy" id="630390"/>
    <lineage>
        <taxon>Eukaryota</taxon>
        <taxon>Fungi</taxon>
        <taxon>Dikarya</taxon>
        <taxon>Basidiomycota</taxon>
        <taxon>Pucciniomycotina</taxon>
        <taxon>Pucciniomycetes</taxon>
        <taxon>Pucciniales</taxon>
        <taxon>Pucciniaceae</taxon>
        <taxon>Puccinia</taxon>
    </lineage>
</organism>
<name>A0A180G0G3_PUCT1</name>
<protein>
    <submittedName>
        <fullName evidence="1 2">Uncharacterized protein</fullName>
    </submittedName>
</protein>
<reference evidence="2 3" key="3">
    <citation type="journal article" date="2017" name="G3 (Bethesda)">
        <title>Comparative analysis highlights variable genome content of wheat rusts and divergence of the mating loci.</title>
        <authorList>
            <person name="Cuomo C.A."/>
            <person name="Bakkeren G."/>
            <person name="Khalil H.B."/>
            <person name="Panwar V."/>
            <person name="Joly D."/>
            <person name="Linning R."/>
            <person name="Sakthikumar S."/>
            <person name="Song X."/>
            <person name="Adiconis X."/>
            <person name="Fan L."/>
            <person name="Goldberg J.M."/>
            <person name="Levin J.Z."/>
            <person name="Young S."/>
            <person name="Zeng Q."/>
            <person name="Anikster Y."/>
            <person name="Bruce M."/>
            <person name="Wang M."/>
            <person name="Yin C."/>
            <person name="McCallum B."/>
            <person name="Szabo L.J."/>
            <person name="Hulbert S."/>
            <person name="Chen X."/>
            <person name="Fellers J.P."/>
        </authorList>
    </citation>
    <scope>NUCLEOTIDE SEQUENCE</scope>
    <source>
        <strain evidence="2">isolate 1-1 / race 1 (BBBD)</strain>
        <strain evidence="3">Isolate 1-1 / race 1 (BBBD)</strain>
    </source>
</reference>
<reference evidence="1" key="2">
    <citation type="submission" date="2016-05" db="EMBL/GenBank/DDBJ databases">
        <title>Comparative analysis highlights variable genome content of wheat rusts and divergence of the mating loci.</title>
        <authorList>
            <person name="Cuomo C.A."/>
            <person name="Bakkeren G."/>
            <person name="Szabo L."/>
            <person name="Khalil H."/>
            <person name="Joly D."/>
            <person name="Goldberg J."/>
            <person name="Young S."/>
            <person name="Zeng Q."/>
            <person name="Fellers J."/>
        </authorList>
    </citation>
    <scope>NUCLEOTIDE SEQUENCE [LARGE SCALE GENOMIC DNA]</scope>
    <source>
        <strain evidence="1">1-1 BBBD Race 1</strain>
    </source>
</reference>
<evidence type="ECO:0000313" key="2">
    <source>
        <dbReference type="EnsemblFungi" id="PTTG_30108-t43_1-p1"/>
    </source>
</evidence>
<dbReference type="Proteomes" id="UP000005240">
    <property type="component" value="Unassembled WGS sequence"/>
</dbReference>
<gene>
    <name evidence="1" type="ORF">PTTG_30108</name>
</gene>
<dbReference type="EMBL" id="ADAS02001807">
    <property type="protein sequence ID" value="OAV86058.1"/>
    <property type="molecule type" value="Genomic_DNA"/>
</dbReference>
<accession>A0A180G0G3</accession>
<sequence length="150" mass="17017">MANLPLRRDNWPEWKKSFKHLVTGRGNEEVFNPIWCEEHKKEKKFRKKTSNAYTLLELCVSANLYPVVQAVDTFSEAMKDLADACGEKLLIKLGNKLYALIHLDFVPGSSIADHIGKFQSMYTSLKSAQISTPNTKIDTAMAGIFFLKSF</sequence>
<reference evidence="1" key="1">
    <citation type="submission" date="2009-11" db="EMBL/GenBank/DDBJ databases">
        <authorList>
            <consortium name="The Broad Institute Genome Sequencing Platform"/>
            <person name="Ward D."/>
            <person name="Feldgarden M."/>
            <person name="Earl A."/>
            <person name="Young S.K."/>
            <person name="Zeng Q."/>
            <person name="Koehrsen M."/>
            <person name="Alvarado L."/>
            <person name="Berlin A."/>
            <person name="Bochicchio J."/>
            <person name="Borenstein D."/>
            <person name="Chapman S.B."/>
            <person name="Chen Z."/>
            <person name="Engels R."/>
            <person name="Freedman E."/>
            <person name="Gellesch M."/>
            <person name="Goldberg J."/>
            <person name="Griggs A."/>
            <person name="Gujja S."/>
            <person name="Heilman E."/>
            <person name="Heiman D."/>
            <person name="Hepburn T."/>
            <person name="Howarth C."/>
            <person name="Jen D."/>
            <person name="Larson L."/>
            <person name="Lewis B."/>
            <person name="Mehta T."/>
            <person name="Park D."/>
            <person name="Pearson M."/>
            <person name="Roberts A."/>
            <person name="Saif S."/>
            <person name="Shea T."/>
            <person name="Shenoy N."/>
            <person name="Sisk P."/>
            <person name="Stolte C."/>
            <person name="Sykes S."/>
            <person name="Thomson T."/>
            <person name="Walk T."/>
            <person name="White J."/>
            <person name="Yandava C."/>
            <person name="Izard J."/>
            <person name="Baranova O.V."/>
            <person name="Blanton J.M."/>
            <person name="Tanner A.C."/>
            <person name="Dewhirst F.E."/>
            <person name="Haas B."/>
            <person name="Nusbaum C."/>
            <person name="Birren B."/>
        </authorList>
    </citation>
    <scope>NUCLEOTIDE SEQUENCE [LARGE SCALE GENOMIC DNA]</scope>
    <source>
        <strain evidence="1">1-1 BBBD Race 1</strain>
    </source>
</reference>
<dbReference type="EnsemblFungi" id="PTTG_30108-t43_1">
    <property type="protein sequence ID" value="PTTG_30108-t43_1-p1"/>
    <property type="gene ID" value="PTTG_30108"/>
</dbReference>
<proteinExistence type="predicted"/>
<keyword evidence="3" id="KW-1185">Reference proteome</keyword>
<dbReference type="VEuPathDB" id="FungiDB:PTTG_30108"/>